<accession>A0ACC1PSR4</accession>
<dbReference type="EMBL" id="JANSHE010001854">
    <property type="protein sequence ID" value="KAJ3000435.1"/>
    <property type="molecule type" value="Genomic_DNA"/>
</dbReference>
<sequence length="90" mass="9960">MMRAIRLPPCRPHFAPDALLVLLQSRPPGGRARCKEGTRSTEDKVRYLDRSPRVVVRTPRGGGVSAQKILGHRGDSQLAELAFFAPEKVL</sequence>
<evidence type="ECO:0000313" key="2">
    <source>
        <dbReference type="Proteomes" id="UP001144978"/>
    </source>
</evidence>
<reference evidence="1" key="1">
    <citation type="submission" date="2022-08" db="EMBL/GenBank/DDBJ databases">
        <title>Genome Sequence of Pycnoporus sanguineus.</title>
        <authorList>
            <person name="Buettner E."/>
        </authorList>
    </citation>
    <scope>NUCLEOTIDE SEQUENCE</scope>
    <source>
        <strain evidence="1">CG-C14</strain>
    </source>
</reference>
<organism evidence="1 2">
    <name type="scientific">Trametes sanguinea</name>
    <dbReference type="NCBI Taxonomy" id="158606"/>
    <lineage>
        <taxon>Eukaryota</taxon>
        <taxon>Fungi</taxon>
        <taxon>Dikarya</taxon>
        <taxon>Basidiomycota</taxon>
        <taxon>Agaricomycotina</taxon>
        <taxon>Agaricomycetes</taxon>
        <taxon>Polyporales</taxon>
        <taxon>Polyporaceae</taxon>
        <taxon>Trametes</taxon>
    </lineage>
</organism>
<comment type="caution">
    <text evidence="1">The sequence shown here is derived from an EMBL/GenBank/DDBJ whole genome shotgun (WGS) entry which is preliminary data.</text>
</comment>
<evidence type="ECO:0000313" key="1">
    <source>
        <dbReference type="EMBL" id="KAJ3000435.1"/>
    </source>
</evidence>
<protein>
    <submittedName>
        <fullName evidence="1">Uncharacterized protein</fullName>
    </submittedName>
</protein>
<gene>
    <name evidence="1" type="ORF">NUW54_g6781</name>
</gene>
<name>A0ACC1PSR4_9APHY</name>
<proteinExistence type="predicted"/>
<keyword evidence="2" id="KW-1185">Reference proteome</keyword>
<dbReference type="Proteomes" id="UP001144978">
    <property type="component" value="Unassembled WGS sequence"/>
</dbReference>